<proteinExistence type="predicted"/>
<dbReference type="EMBL" id="BLAM01000210">
    <property type="protein sequence ID" value="GET07174.1"/>
    <property type="molecule type" value="Genomic_DNA"/>
</dbReference>
<gene>
    <name evidence="2" type="ORF">SY212_22040</name>
</gene>
<feature type="transmembrane region" description="Helical" evidence="1">
    <location>
        <begin position="6"/>
        <end position="27"/>
    </location>
</feature>
<sequence>MALTLKLLIIICAILPLIVSIYQLHSYKYFGEHPSEKTKKNIEFSKKLNWLTIIICCSTLILMLIK</sequence>
<keyword evidence="1" id="KW-0812">Transmembrane</keyword>
<organism evidence="2">
    <name type="scientific">Ligilactobacillus agilis</name>
    <dbReference type="NCBI Taxonomy" id="1601"/>
    <lineage>
        <taxon>Bacteria</taxon>
        <taxon>Bacillati</taxon>
        <taxon>Bacillota</taxon>
        <taxon>Bacilli</taxon>
        <taxon>Lactobacillales</taxon>
        <taxon>Lactobacillaceae</taxon>
        <taxon>Ligilactobacillus</taxon>
    </lineage>
</organism>
<evidence type="ECO:0000313" key="2">
    <source>
        <dbReference type="EMBL" id="GET07174.1"/>
    </source>
</evidence>
<feature type="transmembrane region" description="Helical" evidence="1">
    <location>
        <begin position="48"/>
        <end position="65"/>
    </location>
</feature>
<protein>
    <submittedName>
        <fullName evidence="2">Uncharacterized protein</fullName>
    </submittedName>
</protein>
<reference evidence="2" key="1">
    <citation type="submission" date="2019-10" db="EMBL/GenBank/DDBJ databases">
        <title>Lactobacillus agilis SY212 Whole Genome Sequencing Project.</title>
        <authorList>
            <person name="Suzuki S."/>
            <person name="Endo A."/>
            <person name="Maeno S."/>
            <person name="Shiwa Y."/>
            <person name="Matsutani M."/>
            <person name="Kajikawa A."/>
        </authorList>
    </citation>
    <scope>NUCLEOTIDE SEQUENCE</scope>
    <source>
        <strain evidence="2">SY212</strain>
    </source>
</reference>
<name>A0A6F9XPG7_9LACO</name>
<dbReference type="AlphaFoldDB" id="A0A6F9XPG7"/>
<keyword evidence="1" id="KW-0472">Membrane</keyword>
<comment type="caution">
    <text evidence="2">The sequence shown here is derived from an EMBL/GenBank/DDBJ whole genome shotgun (WGS) entry which is preliminary data.</text>
</comment>
<accession>A0A6F9XPG7</accession>
<dbReference type="Proteomes" id="UP000494265">
    <property type="component" value="Unassembled WGS sequence"/>
</dbReference>
<keyword evidence="1" id="KW-1133">Transmembrane helix</keyword>
<evidence type="ECO:0000256" key="1">
    <source>
        <dbReference type="SAM" id="Phobius"/>
    </source>
</evidence>